<evidence type="ECO:0000256" key="1">
    <source>
        <dbReference type="SAM" id="MobiDB-lite"/>
    </source>
</evidence>
<feature type="compositionally biased region" description="Basic and acidic residues" evidence="1">
    <location>
        <begin position="83"/>
        <end position="94"/>
    </location>
</feature>
<dbReference type="OrthoDB" id="197068at2759"/>
<evidence type="ECO:0000313" key="3">
    <source>
        <dbReference type="Proteomes" id="UP000008698"/>
    </source>
</evidence>
<keyword evidence="3" id="KW-1185">Reference proteome</keyword>
<protein>
    <submittedName>
        <fullName evidence="2">Uncharacterized protein</fullName>
    </submittedName>
</protein>
<gene>
    <name evidence="2" type="ORF">VDBG_00458</name>
</gene>
<evidence type="ECO:0000313" key="2">
    <source>
        <dbReference type="EMBL" id="EEY14351.1"/>
    </source>
</evidence>
<dbReference type="AlphaFoldDB" id="C9S612"/>
<dbReference type="GeneID" id="9529050"/>
<organism evidence="3">
    <name type="scientific">Verticillium alfalfae (strain VaMs.102 / ATCC MYA-4576 / FGSC 10136)</name>
    <name type="common">Verticillium wilt of alfalfa</name>
    <name type="synonym">Verticillium albo-atrum</name>
    <dbReference type="NCBI Taxonomy" id="526221"/>
    <lineage>
        <taxon>Eukaryota</taxon>
        <taxon>Fungi</taxon>
        <taxon>Dikarya</taxon>
        <taxon>Ascomycota</taxon>
        <taxon>Pezizomycotina</taxon>
        <taxon>Sordariomycetes</taxon>
        <taxon>Hypocreomycetidae</taxon>
        <taxon>Glomerellales</taxon>
        <taxon>Plectosphaerellaceae</taxon>
        <taxon>Verticillium</taxon>
    </lineage>
</organism>
<dbReference type="EMBL" id="DS985214">
    <property type="protein sequence ID" value="EEY14351.1"/>
    <property type="molecule type" value="Genomic_DNA"/>
</dbReference>
<sequence>MATVQQLAAGPTPARPRSINGARDVSMDVDASPSPAPSKCLNKFGSGPQKGDTRIVVIVYGEGQDKIVSVFADVLGKPFESNLDSKRSATRTRESWLASRQATLRVT</sequence>
<feature type="region of interest" description="Disordered" evidence="1">
    <location>
        <begin position="1"/>
        <end position="48"/>
    </location>
</feature>
<dbReference type="Proteomes" id="UP000008698">
    <property type="component" value="Unassembled WGS sequence"/>
</dbReference>
<dbReference type="RefSeq" id="XP_003008777.1">
    <property type="nucleotide sequence ID" value="XM_003008731.1"/>
</dbReference>
<accession>C9S612</accession>
<reference evidence="3" key="1">
    <citation type="journal article" date="2011" name="PLoS Pathog.">
        <title>Comparative genomics yields insights into niche adaptation of plant vascular wilt pathogens.</title>
        <authorList>
            <person name="Klosterman S.J."/>
            <person name="Subbarao K.V."/>
            <person name="Kang S."/>
            <person name="Veronese P."/>
            <person name="Gold S.E."/>
            <person name="Thomma B.P.H.J."/>
            <person name="Chen Z."/>
            <person name="Henrissat B."/>
            <person name="Lee Y.-H."/>
            <person name="Park J."/>
            <person name="Garcia-Pedrajas M.D."/>
            <person name="Barbara D.J."/>
            <person name="Anchieta A."/>
            <person name="de Jonge R."/>
            <person name="Santhanam P."/>
            <person name="Maruthachalam K."/>
            <person name="Atallah Z."/>
            <person name="Amyotte S.G."/>
            <person name="Paz Z."/>
            <person name="Inderbitzin P."/>
            <person name="Hayes R.J."/>
            <person name="Heiman D.I."/>
            <person name="Young S."/>
            <person name="Zeng Q."/>
            <person name="Engels R."/>
            <person name="Galagan J."/>
            <person name="Cuomo C.A."/>
            <person name="Dobinson K.F."/>
            <person name="Ma L.-J."/>
        </authorList>
    </citation>
    <scope>NUCLEOTIDE SEQUENCE [LARGE SCALE GENOMIC DNA]</scope>
    <source>
        <strain evidence="3">VaMs.102 / ATCC MYA-4576 / FGSC 10136</strain>
    </source>
</reference>
<dbReference type="HOGENOM" id="CLU_2211958_0_0_1"/>
<dbReference type="KEGG" id="val:VDBG_00458"/>
<feature type="compositionally biased region" description="Polar residues" evidence="1">
    <location>
        <begin position="98"/>
        <end position="107"/>
    </location>
</feature>
<proteinExistence type="predicted"/>
<dbReference type="STRING" id="526221.C9S612"/>
<name>C9S612_VERA1</name>
<feature type="region of interest" description="Disordered" evidence="1">
    <location>
        <begin position="83"/>
        <end position="107"/>
    </location>
</feature>